<dbReference type="RefSeq" id="XP_047761697.1">
    <property type="nucleotide sequence ID" value="XM_047904815.1"/>
</dbReference>
<evidence type="ECO:0000256" key="1">
    <source>
        <dbReference type="ARBA" id="ARBA00038048"/>
    </source>
</evidence>
<keyword evidence="2" id="KW-0812">Transmembrane</keyword>
<sequence length="431" mass="47044">MFSSQHPTRLPSNIMSQDKRQYEAIVFGATGYTGKYTAEHIASHLPTDFKWAIAGRTESKLKAVADELRPVSPDRVQPGIELAQLNKDDLVKLARKTKVLISTVGPYHKYGTAAFEACAETGTHYLDCTGEIPWVYEMTKKYDALAKSTGAIMIPQNGVESAPTDLICWMLVTHIRRTLNTGTAELIDIIHDLNSAPSGGTLDTVLSLFETYSLSQVAKAMSPFSLCTVTPPKQNRSKPLLEALTGIRTDDVLGTLTTSIQGPTDAPIINRTYGLIDGGKFYGPNFQLSTYMRVSNKVNGFLVHLALTFGLAALILPPVRWAARKFVLQPGQGTPREQASKEHCEWRAIANADQSDDSEDPKRAYGRVRWNGSMYDLTGTFLAEAAYCLSRESKTLAHEIGGGVLTPATLGASYLSRLQKAGLETSVSILP</sequence>
<evidence type="ECO:0000259" key="3">
    <source>
        <dbReference type="Pfam" id="PF03435"/>
    </source>
</evidence>
<dbReference type="PANTHER" id="PTHR12286:SF5">
    <property type="entry name" value="SACCHAROPINE DEHYDROGENASE-LIKE OXIDOREDUCTASE"/>
    <property type="match status" value="1"/>
</dbReference>
<feature type="domain" description="Saccharopine dehydrogenase NADP binding" evidence="3">
    <location>
        <begin position="25"/>
        <end position="153"/>
    </location>
</feature>
<dbReference type="InterPro" id="IPR051276">
    <property type="entry name" value="Saccharopine_DH-like_oxidrdct"/>
</dbReference>
<evidence type="ECO:0000256" key="2">
    <source>
        <dbReference type="SAM" id="Phobius"/>
    </source>
</evidence>
<keyword evidence="2" id="KW-0472">Membrane</keyword>
<dbReference type="OrthoDB" id="10268090at2759"/>
<dbReference type="Proteomes" id="UP000756132">
    <property type="component" value="Chromosome 5"/>
</dbReference>
<dbReference type="PANTHER" id="PTHR12286">
    <property type="entry name" value="SACCHAROPINE DEHYDROGENASE-LIKE OXIDOREDUCTASE"/>
    <property type="match status" value="1"/>
</dbReference>
<dbReference type="GO" id="GO:0005739">
    <property type="term" value="C:mitochondrion"/>
    <property type="evidence" value="ECO:0007669"/>
    <property type="project" value="TreeGrafter"/>
</dbReference>
<dbReference type="GO" id="GO:0005886">
    <property type="term" value="C:plasma membrane"/>
    <property type="evidence" value="ECO:0007669"/>
    <property type="project" value="TreeGrafter"/>
</dbReference>
<dbReference type="Gene3D" id="3.40.50.720">
    <property type="entry name" value="NAD(P)-binding Rossmann-like Domain"/>
    <property type="match status" value="1"/>
</dbReference>
<dbReference type="GO" id="GO:0009247">
    <property type="term" value="P:glycolipid biosynthetic process"/>
    <property type="evidence" value="ECO:0007669"/>
    <property type="project" value="TreeGrafter"/>
</dbReference>
<evidence type="ECO:0000313" key="4">
    <source>
        <dbReference type="EMBL" id="UJO17331.1"/>
    </source>
</evidence>
<proteinExistence type="inferred from homology"/>
<name>A0A9Q8LGR0_PASFU</name>
<feature type="transmembrane region" description="Helical" evidence="2">
    <location>
        <begin position="301"/>
        <end position="319"/>
    </location>
</feature>
<accession>A0A9Q8LGR0</accession>
<evidence type="ECO:0000313" key="5">
    <source>
        <dbReference type="Proteomes" id="UP000756132"/>
    </source>
</evidence>
<dbReference type="SUPFAM" id="SSF51735">
    <property type="entry name" value="NAD(P)-binding Rossmann-fold domains"/>
    <property type="match status" value="1"/>
</dbReference>
<comment type="similarity">
    <text evidence="1">Belongs to the saccharopine dehydrogenase family.</text>
</comment>
<keyword evidence="2" id="KW-1133">Transmembrane helix</keyword>
<dbReference type="GeneID" id="71985545"/>
<dbReference type="AlphaFoldDB" id="A0A9Q8LGR0"/>
<reference evidence="4" key="2">
    <citation type="journal article" date="2022" name="Microb. Genom.">
        <title>A chromosome-scale genome assembly of the tomato pathogen Cladosporium fulvum reveals a compartmentalized genome architecture and the presence of a dispensable chromosome.</title>
        <authorList>
            <person name="Zaccaron A.Z."/>
            <person name="Chen L.H."/>
            <person name="Samaras A."/>
            <person name="Stergiopoulos I."/>
        </authorList>
    </citation>
    <scope>NUCLEOTIDE SEQUENCE</scope>
    <source>
        <strain evidence="4">Race5_Kim</strain>
    </source>
</reference>
<dbReference type="InterPro" id="IPR005097">
    <property type="entry name" value="Sacchrp_dh_NADP-bd"/>
</dbReference>
<dbReference type="InterPro" id="IPR036291">
    <property type="entry name" value="NAD(P)-bd_dom_sf"/>
</dbReference>
<keyword evidence="5" id="KW-1185">Reference proteome</keyword>
<dbReference type="KEGG" id="ffu:CLAFUR5_05667"/>
<organism evidence="4 5">
    <name type="scientific">Passalora fulva</name>
    <name type="common">Tomato leaf mold</name>
    <name type="synonym">Cladosporium fulvum</name>
    <dbReference type="NCBI Taxonomy" id="5499"/>
    <lineage>
        <taxon>Eukaryota</taxon>
        <taxon>Fungi</taxon>
        <taxon>Dikarya</taxon>
        <taxon>Ascomycota</taxon>
        <taxon>Pezizomycotina</taxon>
        <taxon>Dothideomycetes</taxon>
        <taxon>Dothideomycetidae</taxon>
        <taxon>Mycosphaerellales</taxon>
        <taxon>Mycosphaerellaceae</taxon>
        <taxon>Fulvia</taxon>
    </lineage>
</organism>
<dbReference type="EMBL" id="CP090167">
    <property type="protein sequence ID" value="UJO17331.1"/>
    <property type="molecule type" value="Genomic_DNA"/>
</dbReference>
<dbReference type="GO" id="GO:0005811">
    <property type="term" value="C:lipid droplet"/>
    <property type="evidence" value="ECO:0007669"/>
    <property type="project" value="TreeGrafter"/>
</dbReference>
<protein>
    <submittedName>
        <fullName evidence="4">Trans-acting enoyl reductase</fullName>
    </submittedName>
</protein>
<reference evidence="4" key="1">
    <citation type="submission" date="2021-12" db="EMBL/GenBank/DDBJ databases">
        <authorList>
            <person name="Zaccaron A."/>
            <person name="Stergiopoulos I."/>
        </authorList>
    </citation>
    <scope>NUCLEOTIDE SEQUENCE</scope>
    <source>
        <strain evidence="4">Race5_Kim</strain>
    </source>
</reference>
<gene>
    <name evidence="4" type="ORF">CLAFUR5_05667</name>
</gene>
<dbReference type="Pfam" id="PF03435">
    <property type="entry name" value="Sacchrp_dh_NADP"/>
    <property type="match status" value="1"/>
</dbReference>